<evidence type="ECO:0000256" key="1">
    <source>
        <dbReference type="SAM" id="MobiDB-lite"/>
    </source>
</evidence>
<reference evidence="2" key="1">
    <citation type="submission" date="2022-10" db="EMBL/GenBank/DDBJ databases">
        <title>The complete genomes of actinobacterial strains from the NBC collection.</title>
        <authorList>
            <person name="Joergensen T.S."/>
            <person name="Alvarez Arevalo M."/>
            <person name="Sterndorff E.B."/>
            <person name="Faurdal D."/>
            <person name="Vuksanovic O."/>
            <person name="Mourched A.-S."/>
            <person name="Charusanti P."/>
            <person name="Shaw S."/>
            <person name="Blin K."/>
            <person name="Weber T."/>
        </authorList>
    </citation>
    <scope>NUCLEOTIDE SEQUENCE</scope>
    <source>
        <strain evidence="2">NBC_00119</strain>
    </source>
</reference>
<feature type="region of interest" description="Disordered" evidence="1">
    <location>
        <begin position="1"/>
        <end position="99"/>
    </location>
</feature>
<protein>
    <submittedName>
        <fullName evidence="2">Uncharacterized protein</fullName>
    </submittedName>
</protein>
<proteinExistence type="predicted"/>
<gene>
    <name evidence="2" type="ORF">OHU69_24380</name>
</gene>
<dbReference type="AlphaFoldDB" id="A0AAU1UAX1"/>
<dbReference type="EMBL" id="CP108195">
    <property type="protein sequence ID" value="WTS13912.1"/>
    <property type="molecule type" value="Genomic_DNA"/>
</dbReference>
<evidence type="ECO:0000313" key="2">
    <source>
        <dbReference type="EMBL" id="WTS13912.1"/>
    </source>
</evidence>
<accession>A0AAU1UAX1</accession>
<sequence>MTAPPADDAPHIHTPLCGLLSHGLQQGVQPPQQRPFPETYHHLVHDPPQRRHDAQHEPQPVDNDSSLLRATRSTHHSPAPSNTPPTSRHPNPAPVRKST</sequence>
<organism evidence="2">
    <name type="scientific">Streptomyces sp. NBC_00119</name>
    <dbReference type="NCBI Taxonomy" id="2975659"/>
    <lineage>
        <taxon>Bacteria</taxon>
        <taxon>Bacillati</taxon>
        <taxon>Actinomycetota</taxon>
        <taxon>Actinomycetes</taxon>
        <taxon>Kitasatosporales</taxon>
        <taxon>Streptomycetaceae</taxon>
        <taxon>Streptomyces</taxon>
    </lineage>
</organism>
<name>A0AAU1UAX1_9ACTN</name>
<feature type="compositionally biased region" description="Basic and acidic residues" evidence="1">
    <location>
        <begin position="39"/>
        <end position="56"/>
    </location>
</feature>